<dbReference type="AlphaFoldDB" id="F4QFR7"/>
<dbReference type="STRING" id="1054147.F4QFR7"/>
<keyword evidence="1" id="KW-1133">Transmembrane helix</keyword>
<evidence type="ECO:0000313" key="3">
    <source>
        <dbReference type="Proteomes" id="UP000007797"/>
    </source>
</evidence>
<sequence length="60" mass="6836">MSLVLPGFIKTQILKDIGYGLVIGVIPGLYFKFGYVNKIQREREEYYAALDKQPIDDANI</sequence>
<keyword evidence="1" id="KW-0812">Transmembrane</keyword>
<dbReference type="GeneID" id="14866155"/>
<dbReference type="GO" id="GO:0006123">
    <property type="term" value="P:mitochondrial electron transport, cytochrome c to oxygen"/>
    <property type="evidence" value="ECO:0007669"/>
    <property type="project" value="InterPro"/>
</dbReference>
<dbReference type="GO" id="GO:0005739">
    <property type="term" value="C:mitochondrion"/>
    <property type="evidence" value="ECO:0007669"/>
    <property type="project" value="GOC"/>
</dbReference>
<name>F4QFR7_CACFS</name>
<evidence type="ECO:0000313" key="2">
    <source>
        <dbReference type="EMBL" id="EGG14314.1"/>
    </source>
</evidence>
<dbReference type="RefSeq" id="XP_004351023.1">
    <property type="nucleotide sequence ID" value="XM_004350971.1"/>
</dbReference>
<keyword evidence="3" id="KW-1185">Reference proteome</keyword>
<dbReference type="CDD" id="cd00927">
    <property type="entry name" value="CcO_VIc-like"/>
    <property type="match status" value="1"/>
</dbReference>
<dbReference type="EMBL" id="GL883029">
    <property type="protein sequence ID" value="EGG14314.1"/>
    <property type="molecule type" value="Genomic_DNA"/>
</dbReference>
<dbReference type="KEGG" id="dfa:DFA_12084"/>
<dbReference type="OMA" id="LIKMHIT"/>
<proteinExistence type="predicted"/>
<dbReference type="Proteomes" id="UP000007797">
    <property type="component" value="Unassembled WGS sequence"/>
</dbReference>
<evidence type="ECO:0000256" key="1">
    <source>
        <dbReference type="SAM" id="Phobius"/>
    </source>
</evidence>
<gene>
    <name evidence="2" type="primary">cxgE</name>
    <name evidence="2" type="ORF">DFA_12084</name>
</gene>
<feature type="transmembrane region" description="Helical" evidence="1">
    <location>
        <begin position="17"/>
        <end position="35"/>
    </location>
</feature>
<protein>
    <submittedName>
        <fullName evidence="2">Cytochrome c oxidase subunit VIIe</fullName>
    </submittedName>
</protein>
<dbReference type="InterPro" id="IPR004204">
    <property type="entry name" value="Cox7e/7s"/>
</dbReference>
<keyword evidence="1" id="KW-0472">Membrane</keyword>
<organism evidence="2 3">
    <name type="scientific">Cavenderia fasciculata</name>
    <name type="common">Slime mold</name>
    <name type="synonym">Dictyostelium fasciculatum</name>
    <dbReference type="NCBI Taxonomy" id="261658"/>
    <lineage>
        <taxon>Eukaryota</taxon>
        <taxon>Amoebozoa</taxon>
        <taxon>Evosea</taxon>
        <taxon>Eumycetozoa</taxon>
        <taxon>Dictyostelia</taxon>
        <taxon>Acytosteliales</taxon>
        <taxon>Cavenderiaceae</taxon>
        <taxon>Cavenderia</taxon>
    </lineage>
</organism>
<accession>F4QFR7</accession>
<reference evidence="3" key="1">
    <citation type="journal article" date="2011" name="Genome Res.">
        <title>Phylogeny-wide analysis of social amoeba genomes highlights ancient origins for complex intercellular communication.</title>
        <authorList>
            <person name="Heidel A.J."/>
            <person name="Lawal H.M."/>
            <person name="Felder M."/>
            <person name="Schilde C."/>
            <person name="Helps N.R."/>
            <person name="Tunggal B."/>
            <person name="Rivero F."/>
            <person name="John U."/>
            <person name="Schleicher M."/>
            <person name="Eichinger L."/>
            <person name="Platzer M."/>
            <person name="Noegel A.A."/>
            <person name="Schaap P."/>
            <person name="Gloeckner G."/>
        </authorList>
    </citation>
    <scope>NUCLEOTIDE SEQUENCE [LARGE SCALE GENOMIC DNA]</scope>
    <source>
        <strain evidence="3">SH3</strain>
    </source>
</reference>
<dbReference type="OrthoDB" id="506921at2759"/>
<dbReference type="GO" id="GO:0001666">
    <property type="term" value="P:response to hypoxia"/>
    <property type="evidence" value="ECO:0007669"/>
    <property type="project" value="EnsemblProtists"/>
</dbReference>